<evidence type="ECO:0000256" key="8">
    <source>
        <dbReference type="ARBA" id="ARBA00022695"/>
    </source>
</evidence>
<comment type="caution">
    <text evidence="16">The sequence shown here is derived from an EMBL/GenBank/DDBJ whole genome shotgun (WGS) entry which is preliminary data.</text>
</comment>
<feature type="binding site" evidence="14">
    <location>
        <position position="139"/>
    </location>
    <ligand>
        <name>ATP</name>
        <dbReference type="ChEBI" id="CHEBI:30616"/>
    </ligand>
</feature>
<dbReference type="SUPFAM" id="SSF55821">
    <property type="entry name" value="YrdC/RibB"/>
    <property type="match status" value="1"/>
</dbReference>
<dbReference type="GO" id="GO:0003725">
    <property type="term" value="F:double-stranded RNA binding"/>
    <property type="evidence" value="ECO:0007669"/>
    <property type="project" value="UniProtKB-UniRule"/>
</dbReference>
<name>A0A1R2B171_9CILI</name>
<dbReference type="Gene3D" id="3.40.50.11030">
    <property type="entry name" value="Threonylcarbamoyl-AMP synthase, C-terminal domain"/>
    <property type="match status" value="1"/>
</dbReference>
<dbReference type="PANTHER" id="PTHR17490:SF16">
    <property type="entry name" value="THREONYLCARBAMOYL-AMP SYNTHASE"/>
    <property type="match status" value="1"/>
</dbReference>
<evidence type="ECO:0000256" key="2">
    <source>
        <dbReference type="ARBA" id="ARBA00007663"/>
    </source>
</evidence>
<feature type="binding site" evidence="14">
    <location>
        <position position="179"/>
    </location>
    <ligand>
        <name>L-threonine</name>
        <dbReference type="ChEBI" id="CHEBI:57926"/>
    </ligand>
</feature>
<keyword evidence="5 13" id="KW-0963">Cytoplasm</keyword>
<feature type="binding site" evidence="14">
    <location>
        <position position="147"/>
    </location>
    <ligand>
        <name>ATP</name>
        <dbReference type="ChEBI" id="CHEBI:30616"/>
    </ligand>
</feature>
<evidence type="ECO:0000313" key="17">
    <source>
        <dbReference type="Proteomes" id="UP000187209"/>
    </source>
</evidence>
<dbReference type="GO" id="GO:0061710">
    <property type="term" value="F:L-threonylcarbamoyladenylate synthase"/>
    <property type="evidence" value="ECO:0007669"/>
    <property type="project" value="UniProtKB-EC"/>
</dbReference>
<dbReference type="InterPro" id="IPR010923">
    <property type="entry name" value="T(6)A37_SUA5"/>
</dbReference>
<evidence type="ECO:0000256" key="4">
    <source>
        <dbReference type="ARBA" id="ARBA00015492"/>
    </source>
</evidence>
<dbReference type="OrthoDB" id="412787at2759"/>
<feature type="binding site" evidence="14">
    <location>
        <position position="137"/>
    </location>
    <ligand>
        <name>L-threonine</name>
        <dbReference type="ChEBI" id="CHEBI:57926"/>
    </ligand>
</feature>
<comment type="function">
    <text evidence="13">Required for the formation of a threonylcarbamoyl group on adenosine at position 37 (t(6)A37) in tRNAs that read codons beginning with adenine.</text>
</comment>
<dbReference type="GO" id="GO:0006450">
    <property type="term" value="P:regulation of translational fidelity"/>
    <property type="evidence" value="ECO:0007669"/>
    <property type="project" value="TreeGrafter"/>
</dbReference>
<dbReference type="PANTHER" id="PTHR17490">
    <property type="entry name" value="SUA5"/>
    <property type="match status" value="1"/>
</dbReference>
<dbReference type="GO" id="GO:0008033">
    <property type="term" value="P:tRNA processing"/>
    <property type="evidence" value="ECO:0007669"/>
    <property type="project" value="UniProtKB-KW"/>
</dbReference>
<feature type="binding site" evidence="14">
    <location>
        <position position="197"/>
    </location>
    <ligand>
        <name>ATP</name>
        <dbReference type="ChEBI" id="CHEBI:30616"/>
    </ligand>
</feature>
<gene>
    <name evidence="16" type="ORF">SteCoe_31502</name>
</gene>
<accession>A0A1R2B171</accession>
<feature type="binding site" evidence="14">
    <location>
        <position position="50"/>
    </location>
    <ligand>
        <name>ATP</name>
        <dbReference type="ChEBI" id="CHEBI:30616"/>
    </ligand>
</feature>
<evidence type="ECO:0000256" key="1">
    <source>
        <dbReference type="ARBA" id="ARBA00004496"/>
    </source>
</evidence>
<comment type="catalytic activity">
    <reaction evidence="12 13">
        <text>L-threonine + hydrogencarbonate + ATP = L-threonylcarbamoyladenylate + diphosphate + H2O</text>
        <dbReference type="Rhea" id="RHEA:36407"/>
        <dbReference type="ChEBI" id="CHEBI:15377"/>
        <dbReference type="ChEBI" id="CHEBI:17544"/>
        <dbReference type="ChEBI" id="CHEBI:30616"/>
        <dbReference type="ChEBI" id="CHEBI:33019"/>
        <dbReference type="ChEBI" id="CHEBI:57926"/>
        <dbReference type="ChEBI" id="CHEBI:73682"/>
        <dbReference type="EC" id="2.7.7.87"/>
    </reaction>
</comment>
<dbReference type="EC" id="2.7.7.87" evidence="3 13"/>
<dbReference type="InterPro" id="IPR050156">
    <property type="entry name" value="TC-AMP_synthase_SUA5"/>
</dbReference>
<keyword evidence="8 13" id="KW-0548">Nucleotidyltransferase</keyword>
<dbReference type="Gene3D" id="3.90.870.10">
    <property type="entry name" value="DHBP synthase"/>
    <property type="match status" value="1"/>
</dbReference>
<dbReference type="InterPro" id="IPR038385">
    <property type="entry name" value="Sua5/YwlC_C"/>
</dbReference>
<dbReference type="EMBL" id="MPUH01001081">
    <property type="protein sequence ID" value="OMJ70506.1"/>
    <property type="molecule type" value="Genomic_DNA"/>
</dbReference>
<evidence type="ECO:0000256" key="11">
    <source>
        <dbReference type="ARBA" id="ARBA00029774"/>
    </source>
</evidence>
<evidence type="ECO:0000256" key="6">
    <source>
        <dbReference type="ARBA" id="ARBA00022679"/>
    </source>
</evidence>
<dbReference type="PROSITE" id="PS51163">
    <property type="entry name" value="YRDC"/>
    <property type="match status" value="1"/>
</dbReference>
<comment type="subcellular location">
    <subcellularLocation>
        <location evidence="1 13">Cytoplasm</location>
    </subcellularLocation>
</comment>
<keyword evidence="7 13" id="KW-0819">tRNA processing</keyword>
<comment type="similarity">
    <text evidence="2 13">Belongs to the SUA5 family.</text>
</comment>
<evidence type="ECO:0000256" key="5">
    <source>
        <dbReference type="ARBA" id="ARBA00022490"/>
    </source>
</evidence>
<evidence type="ECO:0000256" key="7">
    <source>
        <dbReference type="ARBA" id="ARBA00022694"/>
    </source>
</evidence>
<feature type="binding site" evidence="14">
    <location>
        <position position="239"/>
    </location>
    <ligand>
        <name>ATP</name>
        <dbReference type="ChEBI" id="CHEBI:30616"/>
    </ligand>
</feature>
<organism evidence="16 17">
    <name type="scientific">Stentor coeruleus</name>
    <dbReference type="NCBI Taxonomy" id="5963"/>
    <lineage>
        <taxon>Eukaryota</taxon>
        <taxon>Sar</taxon>
        <taxon>Alveolata</taxon>
        <taxon>Ciliophora</taxon>
        <taxon>Postciliodesmatophora</taxon>
        <taxon>Heterotrichea</taxon>
        <taxon>Heterotrichida</taxon>
        <taxon>Stentoridae</taxon>
        <taxon>Stentor</taxon>
    </lineage>
</organism>
<feature type="binding site" evidence="14">
    <location>
        <position position="59"/>
    </location>
    <ligand>
        <name>ATP</name>
        <dbReference type="ChEBI" id="CHEBI:30616"/>
    </ligand>
</feature>
<dbReference type="FunFam" id="3.90.870.10:FF:000009">
    <property type="entry name" value="Threonylcarbamoyl-AMP synthase, putative"/>
    <property type="match status" value="1"/>
</dbReference>
<dbReference type="GO" id="GO:0005524">
    <property type="term" value="F:ATP binding"/>
    <property type="evidence" value="ECO:0007669"/>
    <property type="project" value="UniProtKB-UniRule"/>
</dbReference>
<evidence type="ECO:0000259" key="15">
    <source>
        <dbReference type="PROSITE" id="PS51163"/>
    </source>
</evidence>
<dbReference type="PIRSF" id="PIRSF004930">
    <property type="entry name" value="Tln_factor_SUA5"/>
    <property type="match status" value="1"/>
</dbReference>
<evidence type="ECO:0000256" key="10">
    <source>
        <dbReference type="ARBA" id="ARBA00022840"/>
    </source>
</evidence>
<dbReference type="NCBIfam" id="TIGR00057">
    <property type="entry name" value="L-threonylcarbamoyladenylate synthase"/>
    <property type="match status" value="1"/>
</dbReference>
<evidence type="ECO:0000313" key="16">
    <source>
        <dbReference type="EMBL" id="OMJ70506.1"/>
    </source>
</evidence>
<keyword evidence="9 13" id="KW-0547">Nucleotide-binding</keyword>
<feature type="binding site" evidence="14">
    <location>
        <position position="117"/>
    </location>
    <ligand>
        <name>L-threonine</name>
        <dbReference type="ChEBI" id="CHEBI:57926"/>
    </ligand>
</feature>
<dbReference type="Pfam" id="PF03481">
    <property type="entry name" value="Sua5_C"/>
    <property type="match status" value="1"/>
</dbReference>
<reference evidence="16 17" key="1">
    <citation type="submission" date="2016-11" db="EMBL/GenBank/DDBJ databases">
        <title>The macronuclear genome of Stentor coeruleus: a giant cell with tiny introns.</title>
        <authorList>
            <person name="Slabodnick M."/>
            <person name="Ruby J.G."/>
            <person name="Reiff S.B."/>
            <person name="Swart E.C."/>
            <person name="Gosai S."/>
            <person name="Prabakaran S."/>
            <person name="Witkowska E."/>
            <person name="Larue G.E."/>
            <person name="Fisher S."/>
            <person name="Freeman R.M."/>
            <person name="Gunawardena J."/>
            <person name="Chu W."/>
            <person name="Stover N.A."/>
            <person name="Gregory B.D."/>
            <person name="Nowacki M."/>
            <person name="Derisi J."/>
            <person name="Roy S.W."/>
            <person name="Marshall W.F."/>
            <person name="Sood P."/>
        </authorList>
    </citation>
    <scope>NUCLEOTIDE SEQUENCE [LARGE SCALE GENOMIC DNA]</scope>
    <source>
        <strain evidence="16">WM001</strain>
    </source>
</reference>
<dbReference type="AlphaFoldDB" id="A0A1R2B171"/>
<dbReference type="InterPro" id="IPR005145">
    <property type="entry name" value="Sua5_C"/>
</dbReference>
<evidence type="ECO:0000256" key="14">
    <source>
        <dbReference type="PIRSR" id="PIRSR004930-1"/>
    </source>
</evidence>
<feature type="binding site" evidence="14">
    <location>
        <position position="27"/>
    </location>
    <ligand>
        <name>L-threonine</name>
        <dbReference type="ChEBI" id="CHEBI:57926"/>
    </ligand>
</feature>
<evidence type="ECO:0000256" key="12">
    <source>
        <dbReference type="ARBA" id="ARBA00048366"/>
    </source>
</evidence>
<dbReference type="GO" id="GO:0005737">
    <property type="term" value="C:cytoplasm"/>
    <property type="evidence" value="ECO:0007669"/>
    <property type="project" value="UniProtKB-SubCell"/>
</dbReference>
<keyword evidence="17" id="KW-1185">Reference proteome</keyword>
<dbReference type="Proteomes" id="UP000187209">
    <property type="component" value="Unassembled WGS sequence"/>
</dbReference>
<keyword evidence="6 13" id="KW-0808">Transferase</keyword>
<evidence type="ECO:0000256" key="9">
    <source>
        <dbReference type="ARBA" id="ARBA00022741"/>
    </source>
</evidence>
<feature type="domain" description="YrdC-like" evidence="15">
    <location>
        <begin position="5"/>
        <end position="201"/>
    </location>
</feature>
<proteinExistence type="inferred from homology"/>
<dbReference type="InterPro" id="IPR006070">
    <property type="entry name" value="Sua5-like_dom"/>
</dbReference>
<sequence>MAIICNDLEECAQHIQQGNLVAFPTETVYGLGANALDVSAVYKIFEAKKRPLTDPVIVHVSSLNQALGLTCEEDEDILRIFSYLATSFWPGPLTLVVKSSPLISPVLTANTGYVGLRHPNHPIARELIEKSGLPIAAPSANLFSHVSPTSASHVIDDFADSVFPIKVIDGAKCAFGIESTVAKIIKKDSEIVVQILRRGGISEVALREKLTDQARVEHRQNYSGVEVQQEAPGQMIKHYSPRIETYLLDVGEGKEEIARIEESVVIGFNYQHENKCKALKMLSMSGSCEEAINNLYECLRWAEAQDGKIILLAVYLLEGPHAAALWDRIFRSTSGRRVVLIDGKICLKA</sequence>
<keyword evidence="10 13" id="KW-0067">ATP-binding</keyword>
<protein>
    <recommendedName>
        <fullName evidence="4 13">Threonylcarbamoyl-AMP synthase</fullName>
        <shortName evidence="13">TC-AMP synthase</shortName>
        <ecNumber evidence="3 13">2.7.7.87</ecNumber>
    </recommendedName>
    <alternativeName>
        <fullName evidence="11 13">L-threonylcarbamoyladenylate synthase</fullName>
    </alternativeName>
</protein>
<dbReference type="GO" id="GO:0000049">
    <property type="term" value="F:tRNA binding"/>
    <property type="evidence" value="ECO:0007669"/>
    <property type="project" value="TreeGrafter"/>
</dbReference>
<dbReference type="InterPro" id="IPR017945">
    <property type="entry name" value="DHBP_synth_RibB-like_a/b_dom"/>
</dbReference>
<evidence type="ECO:0000256" key="13">
    <source>
        <dbReference type="PIRNR" id="PIRNR004930"/>
    </source>
</evidence>
<evidence type="ECO:0000256" key="3">
    <source>
        <dbReference type="ARBA" id="ARBA00012584"/>
    </source>
</evidence>
<dbReference type="Pfam" id="PF01300">
    <property type="entry name" value="Sua5_yciO_yrdC"/>
    <property type="match status" value="1"/>
</dbReference>